<name>M0EP99_9EURY</name>
<keyword evidence="1" id="KW-0812">Transmembrane</keyword>
<feature type="transmembrane region" description="Helical" evidence="1">
    <location>
        <begin position="268"/>
        <end position="290"/>
    </location>
</feature>
<feature type="transmembrane region" description="Helical" evidence="1">
    <location>
        <begin position="28"/>
        <end position="51"/>
    </location>
</feature>
<feature type="transmembrane region" description="Helical" evidence="1">
    <location>
        <begin position="125"/>
        <end position="152"/>
    </location>
</feature>
<sequence length="327" mass="34585">MALHAVENVERAFGVTREFLTPVTVRRWLKLAVVVFFVGGGVGFPTAQFGASTPTGDVAPGEVPSALSVDVLTLAVAVVAVCLLLLGAFGLIGAIMEFVLIELLRTGEVSLRRHWRKRWRQGLRLFGFRIAIGLPMIALFAGWLALLVVPVLTGRDPAFSATAFLVGLPVMFLVGVGYALVSGFTTAFVVPLMIQSDSGVLAAWRRLWPSIKRSWKQYLAYVAVGFLLTVATGVVVSVAVALVALVLLVPVLVAAAVVHATVSVTSPIGLAVLVALAALFGVALLVVGTLSQVPVVTYLRYYALLVLGDVEESFDVLADPRPSAADP</sequence>
<evidence type="ECO:0000313" key="3">
    <source>
        <dbReference type="Proteomes" id="UP000011509"/>
    </source>
</evidence>
<protein>
    <recommendedName>
        <fullName evidence="4">Glycerophosphoryl diester phosphodiesterase membrane domain-containing protein</fullName>
    </recommendedName>
</protein>
<evidence type="ECO:0000256" key="1">
    <source>
        <dbReference type="SAM" id="Phobius"/>
    </source>
</evidence>
<dbReference type="EMBL" id="AOJL01000020">
    <property type="protein sequence ID" value="ELZ49616.1"/>
    <property type="molecule type" value="Genomic_DNA"/>
</dbReference>
<dbReference type="Pfam" id="PF24400">
    <property type="entry name" value="DUF7544"/>
    <property type="match status" value="1"/>
</dbReference>
<dbReference type="PATRIC" id="fig|1227466.3.peg.819"/>
<feature type="transmembrane region" description="Helical" evidence="1">
    <location>
        <begin position="218"/>
        <end position="248"/>
    </location>
</feature>
<dbReference type="OrthoDB" id="137652at2157"/>
<accession>M0EP99</accession>
<organism evidence="2 3">
    <name type="scientific">Halorubrum coriense DSM 10284</name>
    <dbReference type="NCBI Taxonomy" id="1227466"/>
    <lineage>
        <taxon>Archaea</taxon>
        <taxon>Methanobacteriati</taxon>
        <taxon>Methanobacteriota</taxon>
        <taxon>Stenosarchaea group</taxon>
        <taxon>Halobacteria</taxon>
        <taxon>Halobacteriales</taxon>
        <taxon>Haloferacaceae</taxon>
        <taxon>Halorubrum</taxon>
    </lineage>
</organism>
<dbReference type="STRING" id="1227466.C464_04041"/>
<dbReference type="RefSeq" id="WP_006112253.1">
    <property type="nucleotide sequence ID" value="NZ_AOJL01000020.1"/>
</dbReference>
<dbReference type="Proteomes" id="UP000011509">
    <property type="component" value="Unassembled WGS sequence"/>
</dbReference>
<dbReference type="AlphaFoldDB" id="M0EP99"/>
<reference evidence="2 3" key="1">
    <citation type="journal article" date="2014" name="PLoS Genet.">
        <title>Phylogenetically driven sequencing of extremely halophilic archaea reveals strategies for static and dynamic osmo-response.</title>
        <authorList>
            <person name="Becker E.A."/>
            <person name="Seitzer P.M."/>
            <person name="Tritt A."/>
            <person name="Larsen D."/>
            <person name="Krusor M."/>
            <person name="Yao A.I."/>
            <person name="Wu D."/>
            <person name="Madern D."/>
            <person name="Eisen J.A."/>
            <person name="Darling A.E."/>
            <person name="Facciotti M.T."/>
        </authorList>
    </citation>
    <scope>NUCLEOTIDE SEQUENCE [LARGE SCALE GENOMIC DNA]</scope>
    <source>
        <strain evidence="2 3">DSM 10284</strain>
    </source>
</reference>
<keyword evidence="1" id="KW-0472">Membrane</keyword>
<proteinExistence type="predicted"/>
<gene>
    <name evidence="2" type="ORF">C464_04041</name>
</gene>
<comment type="caution">
    <text evidence="2">The sequence shown here is derived from an EMBL/GenBank/DDBJ whole genome shotgun (WGS) entry which is preliminary data.</text>
</comment>
<keyword evidence="1" id="KW-1133">Transmembrane helix</keyword>
<feature type="transmembrane region" description="Helical" evidence="1">
    <location>
        <begin position="158"/>
        <end position="181"/>
    </location>
</feature>
<dbReference type="InterPro" id="IPR055966">
    <property type="entry name" value="DUF7544"/>
</dbReference>
<evidence type="ECO:0008006" key="4">
    <source>
        <dbReference type="Google" id="ProtNLM"/>
    </source>
</evidence>
<feature type="transmembrane region" description="Helical" evidence="1">
    <location>
        <begin position="71"/>
        <end position="104"/>
    </location>
</feature>
<keyword evidence="3" id="KW-1185">Reference proteome</keyword>
<evidence type="ECO:0000313" key="2">
    <source>
        <dbReference type="EMBL" id="ELZ49616.1"/>
    </source>
</evidence>